<dbReference type="GO" id="GO:0005743">
    <property type="term" value="C:mitochondrial inner membrane"/>
    <property type="evidence" value="ECO:0007669"/>
    <property type="project" value="UniProtKB-SubCell"/>
</dbReference>
<protein>
    <recommendedName>
        <fullName evidence="8">ATP synthase subunit 4</fullName>
    </recommendedName>
</protein>
<dbReference type="GO" id="GO:0045259">
    <property type="term" value="C:proton-transporting ATP synthase complex"/>
    <property type="evidence" value="ECO:0007669"/>
    <property type="project" value="UniProtKB-KW"/>
</dbReference>
<dbReference type="OrthoDB" id="67388at2759"/>
<evidence type="ECO:0000313" key="9">
    <source>
        <dbReference type="EMBL" id="OLL26498.1"/>
    </source>
</evidence>
<dbReference type="InterPro" id="IPR013837">
    <property type="entry name" value="ATP_synth_F0_suB"/>
</dbReference>
<comment type="subcellular location">
    <subcellularLocation>
        <location evidence="8">Mitochondrion</location>
    </subcellularLocation>
    <subcellularLocation>
        <location evidence="8">Mitochondrion inner membrane</location>
    </subcellularLocation>
</comment>
<dbReference type="Proteomes" id="UP000186594">
    <property type="component" value="Unassembled WGS sequence"/>
</dbReference>
<keyword evidence="6 8" id="KW-0496">Mitochondrion</keyword>
<dbReference type="GO" id="GO:0046933">
    <property type="term" value="F:proton-transporting ATP synthase activity, rotational mechanism"/>
    <property type="evidence" value="ECO:0007669"/>
    <property type="project" value="TreeGrafter"/>
</dbReference>
<evidence type="ECO:0000256" key="2">
    <source>
        <dbReference type="ARBA" id="ARBA00022547"/>
    </source>
</evidence>
<comment type="function">
    <text evidence="8">Subunit b, of the mitochondrial membrane ATP synthase complex (F(1)F(0) ATP synthase or Complex V) that produces ATP from ADP in the presence of a proton gradient across the membrane which is generated by electron transport complexes of the respiratory chain. ATP synthase complex consist of a soluble F(1) head domain - the catalytic core - and a membrane F(1) domain - the membrane proton channel. These two domains are linked by a central stalk rotating inside the F(1) region and a stationary peripheral stalk. During catalysis, ATP synthesis in the catalytic domain of F(1) is coupled via a rotary mechanism of the central stalk subunits to proton translocation. In vivo, can only synthesize ATP although its ATP hydrolase activity can be activated artificially in vitro. Part of the complex F(0) domain. Part of the complex F(0) domain and the peripheric stalk, which acts as a stator to hold the catalytic alpha(3)beta(3) subcomplex and subunit a/ATP6 static relative to the rotary elements.</text>
</comment>
<keyword evidence="7 8" id="KW-0472">Membrane</keyword>
<evidence type="ECO:0000313" key="10">
    <source>
        <dbReference type="Proteomes" id="UP000186594"/>
    </source>
</evidence>
<evidence type="ECO:0000256" key="4">
    <source>
        <dbReference type="ARBA" id="ARBA00022792"/>
    </source>
</evidence>
<keyword evidence="3 8" id="KW-0375">Hydrogen ion transport</keyword>
<accession>A0A1U7LV54</accession>
<dbReference type="SUPFAM" id="SSF161060">
    <property type="entry name" value="ATP synthase B chain-like"/>
    <property type="match status" value="1"/>
</dbReference>
<keyword evidence="4 8" id="KW-0999">Mitochondrion inner membrane</keyword>
<reference evidence="9 10" key="1">
    <citation type="submission" date="2016-04" db="EMBL/GenBank/DDBJ databases">
        <title>Evolutionary innovation and constraint leading to complex multicellularity in the Ascomycota.</title>
        <authorList>
            <person name="Cisse O."/>
            <person name="Nguyen A."/>
            <person name="Hewitt D.A."/>
            <person name="Jedd G."/>
            <person name="Stajich J.E."/>
        </authorList>
    </citation>
    <scope>NUCLEOTIDE SEQUENCE [LARGE SCALE GENOMIC DNA]</scope>
    <source>
        <strain evidence="9 10">DAH-3</strain>
    </source>
</reference>
<evidence type="ECO:0000256" key="1">
    <source>
        <dbReference type="ARBA" id="ARBA00022448"/>
    </source>
</evidence>
<sequence length="224" mass="24942">MNFQIYCFSNDASVPRYHSTHRPDPKTKVQSLIQSLPGNSLMSKTGIITAATGLASILLSKEIYVVNEETVILIAFSIVLYLIAKTGSPAYVEWAEGHINRMKSVLNKAREDHTQAVKDRIDSVSEMKGVVDVTKALFAVSKETVQEEAKAYELEQKVAFAREAKVVLDSWVRYEVSVRQSEQKTLAESVIAKIQKELSNPKFQQQILQQSIADVERIVAGAKA</sequence>
<dbReference type="PANTHER" id="PTHR12733:SF3">
    <property type="entry name" value="ATP SYNTHASE F(0) COMPLEX SUBUNIT B1, MITOCHONDRIAL"/>
    <property type="match status" value="1"/>
</dbReference>
<organism evidence="9 10">
    <name type="scientific">Neolecta irregularis (strain DAH-3)</name>
    <dbReference type="NCBI Taxonomy" id="1198029"/>
    <lineage>
        <taxon>Eukaryota</taxon>
        <taxon>Fungi</taxon>
        <taxon>Dikarya</taxon>
        <taxon>Ascomycota</taxon>
        <taxon>Taphrinomycotina</taxon>
        <taxon>Neolectales</taxon>
        <taxon>Neolectaceae</taxon>
        <taxon>Neolecta</taxon>
    </lineage>
</organism>
<keyword evidence="1 8" id="KW-0813">Transport</keyword>
<keyword evidence="5 8" id="KW-0406">Ion transport</keyword>
<evidence type="ECO:0000256" key="6">
    <source>
        <dbReference type="ARBA" id="ARBA00023128"/>
    </source>
</evidence>
<keyword evidence="10" id="KW-1185">Reference proteome</keyword>
<evidence type="ECO:0000256" key="8">
    <source>
        <dbReference type="RuleBase" id="RU368017"/>
    </source>
</evidence>
<dbReference type="AlphaFoldDB" id="A0A1U7LV54"/>
<dbReference type="Gene3D" id="1.20.5.2210">
    <property type="match status" value="1"/>
</dbReference>
<dbReference type="Pfam" id="PF05405">
    <property type="entry name" value="Mt_ATP-synt_B"/>
    <property type="match status" value="1"/>
</dbReference>
<gene>
    <name evidence="9" type="ORF">NEOLI_002335</name>
</gene>
<comment type="similarity">
    <text evidence="8">Belongs to the eukaryotic ATPase B chain family.</text>
</comment>
<comment type="subunit">
    <text evidence="8">F-type ATPases have 2 components, CF(1) - the catalytic core - and CF(0) - the membrane proton channel. In yeast, the dimeric form of ATP synthase consists of 17 polypeptides: alpha, beta, gamma, delta, epsilon, 4 (B), 5 (OSCP), 6 (A), 8, 9 (C), d, E (Tim11), f, g, h, i/j and k.</text>
</comment>
<proteinExistence type="inferred from homology"/>
<evidence type="ECO:0000256" key="7">
    <source>
        <dbReference type="ARBA" id="ARBA00023136"/>
    </source>
</evidence>
<keyword evidence="2 8" id="KW-0138">CF(0)</keyword>
<dbReference type="PANTHER" id="PTHR12733">
    <property type="entry name" value="MITOCHONDRIAL ATP SYNTHASE B CHAIN"/>
    <property type="match status" value="1"/>
</dbReference>
<dbReference type="EMBL" id="LXFE01000176">
    <property type="protein sequence ID" value="OLL26498.1"/>
    <property type="molecule type" value="Genomic_DNA"/>
</dbReference>
<evidence type="ECO:0000256" key="5">
    <source>
        <dbReference type="ARBA" id="ARBA00023065"/>
    </source>
</evidence>
<dbReference type="InterPro" id="IPR008688">
    <property type="entry name" value="ATP_synth_Bsub_B/MI25"/>
</dbReference>
<evidence type="ECO:0000256" key="3">
    <source>
        <dbReference type="ARBA" id="ARBA00022781"/>
    </source>
</evidence>
<dbReference type="STRING" id="1198029.A0A1U7LV54"/>
<dbReference type="FunFam" id="1.20.5.2210:FF:000002">
    <property type="entry name" value="ATP synthase subunit 4 mitochondrial"/>
    <property type="match status" value="1"/>
</dbReference>
<comment type="caution">
    <text evidence="9">The sequence shown here is derived from an EMBL/GenBank/DDBJ whole genome shotgun (WGS) entry which is preliminary data.</text>
</comment>
<dbReference type="OMA" id="YTEWADG"/>
<name>A0A1U7LV54_NEOID</name>